<sequence>MDELTNLMRLIDLNSEVIPEGNYLEMCNSIKKVHDTMSRSNSNDDSESDDDEQFRIREIIRRDIQTPFSAQRSNRRRYYDTDDDSEDLQNADADAGIEDPPGEDDDVLMTSPEEARDLLRYVNSVLPHINVPREIVDDVGFHRELRQIEMAHNENELRRLEQKIVDVQRTIRKTKIRQRITANVRKDAVKKRAQELNIRLPRYTIGALLDKGHNVGNEREFYKTYLDEYNEEVVNKLSELNDDLVGFLREKDCILAEMNELDG</sequence>
<feature type="region of interest" description="Disordered" evidence="2">
    <location>
        <begin position="70"/>
        <end position="106"/>
    </location>
</feature>
<evidence type="ECO:0000256" key="2">
    <source>
        <dbReference type="SAM" id="MobiDB-lite"/>
    </source>
</evidence>
<keyword evidence="1" id="KW-0175">Coiled coil</keyword>
<evidence type="ECO:0000256" key="1">
    <source>
        <dbReference type="SAM" id="Coils"/>
    </source>
</evidence>
<organism evidence="3">
    <name type="scientific">Bathycoccus sp. RCC716 virus 2</name>
    <dbReference type="NCBI Taxonomy" id="2530039"/>
    <lineage>
        <taxon>Viruses</taxon>
        <taxon>Varidnaviria</taxon>
        <taxon>Bamfordvirae</taxon>
        <taxon>Nucleocytoviricota</taxon>
        <taxon>Megaviricetes</taxon>
        <taxon>Algavirales</taxon>
        <taxon>Phycodnaviridae</taxon>
        <taxon>Prasinovirus</taxon>
    </lineage>
</organism>
<feature type="compositionally biased region" description="Acidic residues" evidence="2">
    <location>
        <begin position="81"/>
        <end position="106"/>
    </location>
</feature>
<dbReference type="EMBL" id="MK522038">
    <property type="protein sequence ID" value="QOR60332.1"/>
    <property type="molecule type" value="Genomic_DNA"/>
</dbReference>
<proteinExistence type="predicted"/>
<protein>
    <submittedName>
        <fullName evidence="3">Uncharacterized protein</fullName>
    </submittedName>
</protein>
<name>A0A7S6SW65_9PHYC</name>
<reference evidence="3" key="1">
    <citation type="submission" date="2019-02" db="EMBL/GenBank/DDBJ databases">
        <authorList>
            <person name="Bachy C."/>
            <person name="Yung C.-M."/>
            <person name="Roux S."/>
            <person name="Sullivan M.B."/>
            <person name="Worden A.Z."/>
        </authorList>
    </citation>
    <scope>NUCLEOTIDE SEQUENCE</scope>
    <source>
        <strain evidence="3">BII-V2</strain>
    </source>
</reference>
<evidence type="ECO:0000313" key="3">
    <source>
        <dbReference type="EMBL" id="QOR60332.1"/>
    </source>
</evidence>
<accession>A0A7S6SW65</accession>
<feature type="coiled-coil region" evidence="1">
    <location>
        <begin position="143"/>
        <end position="177"/>
    </location>
</feature>